<proteinExistence type="predicted"/>
<evidence type="ECO:0000313" key="2">
    <source>
        <dbReference type="Proteomes" id="UP000663992"/>
    </source>
</evidence>
<sequence length="93" mass="10339">MTGVLFFDVIGGYSAAVTLISKALANGLEDIAELLAAKFKQRPHMFQPFIQSKLSEGEYSLFFFAQDYSRCILKRPASGDFRVQEEHGGRFAG</sequence>
<accession>A0ABS3CUL6</accession>
<name>A0ABS3CUL6_9ALTE</name>
<reference evidence="1 2" key="1">
    <citation type="submission" date="2021-03" db="EMBL/GenBank/DDBJ databases">
        <title>novel species isolated from a fishpond in China.</title>
        <authorList>
            <person name="Lu H."/>
            <person name="Cai Z."/>
        </authorList>
    </citation>
    <scope>NUCLEOTIDE SEQUENCE [LARGE SCALE GENOMIC DNA]</scope>
    <source>
        <strain evidence="1 2">Y57</strain>
    </source>
</reference>
<keyword evidence="2" id="KW-1185">Reference proteome</keyword>
<dbReference type="RefSeq" id="WP_206594642.1">
    <property type="nucleotide sequence ID" value="NZ_JAFKCS010000012.1"/>
</dbReference>
<organism evidence="1 2">
    <name type="scientific">Bowmanella yangjiangensis</name>
    <dbReference type="NCBI Taxonomy" id="2811230"/>
    <lineage>
        <taxon>Bacteria</taxon>
        <taxon>Pseudomonadati</taxon>
        <taxon>Pseudomonadota</taxon>
        <taxon>Gammaproteobacteria</taxon>
        <taxon>Alteromonadales</taxon>
        <taxon>Alteromonadaceae</taxon>
        <taxon>Bowmanella</taxon>
    </lineage>
</organism>
<protein>
    <submittedName>
        <fullName evidence="1">Uncharacterized protein</fullName>
    </submittedName>
</protein>
<dbReference type="EMBL" id="JAFKCS010000012">
    <property type="protein sequence ID" value="MBN7820813.1"/>
    <property type="molecule type" value="Genomic_DNA"/>
</dbReference>
<comment type="caution">
    <text evidence="1">The sequence shown here is derived from an EMBL/GenBank/DDBJ whole genome shotgun (WGS) entry which is preliminary data.</text>
</comment>
<dbReference type="Proteomes" id="UP000663992">
    <property type="component" value="Unassembled WGS sequence"/>
</dbReference>
<evidence type="ECO:0000313" key="1">
    <source>
        <dbReference type="EMBL" id="MBN7820813.1"/>
    </source>
</evidence>
<gene>
    <name evidence="1" type="ORF">J0A65_13120</name>
</gene>